<sequence length="196" mass="23079">MQIIKVFNKSYDAPFGILNSKFITKNGRKITLILSGSKLYRIANFSYQVSLKRVQKWLLQVVICASKLSQTNCKTILCLKQTFYIKYEKILFMNYKKYFILINKFNTLYINLQSNSLWIYQGCGKYFQNRNYHLYDYQKYYEIEKLIGSGSFASVYIGKSKADGTKVAIKTFLKKNAHFIKIQLNGEYKMIMKLKS</sequence>
<organism evidence="3 4">
    <name type="scientific">Paramecium pentaurelia</name>
    <dbReference type="NCBI Taxonomy" id="43138"/>
    <lineage>
        <taxon>Eukaryota</taxon>
        <taxon>Sar</taxon>
        <taxon>Alveolata</taxon>
        <taxon>Ciliophora</taxon>
        <taxon>Intramacronucleata</taxon>
        <taxon>Oligohymenophorea</taxon>
        <taxon>Peniculida</taxon>
        <taxon>Parameciidae</taxon>
        <taxon>Paramecium</taxon>
    </lineage>
</organism>
<evidence type="ECO:0000256" key="1">
    <source>
        <dbReference type="PROSITE-ProRule" id="PRU10141"/>
    </source>
</evidence>
<reference evidence="3" key="1">
    <citation type="submission" date="2021-01" db="EMBL/GenBank/DDBJ databases">
        <authorList>
            <consortium name="Genoscope - CEA"/>
            <person name="William W."/>
        </authorList>
    </citation>
    <scope>NUCLEOTIDE SEQUENCE</scope>
</reference>
<evidence type="ECO:0000259" key="2">
    <source>
        <dbReference type="PROSITE" id="PS50011"/>
    </source>
</evidence>
<dbReference type="PROSITE" id="PS00107">
    <property type="entry name" value="PROTEIN_KINASE_ATP"/>
    <property type="match status" value="1"/>
</dbReference>
<dbReference type="InterPro" id="IPR017441">
    <property type="entry name" value="Protein_kinase_ATP_BS"/>
</dbReference>
<evidence type="ECO:0000313" key="4">
    <source>
        <dbReference type="Proteomes" id="UP000689195"/>
    </source>
</evidence>
<comment type="caution">
    <text evidence="3">The sequence shown here is derived from an EMBL/GenBank/DDBJ whole genome shotgun (WGS) entry which is preliminary data.</text>
</comment>
<dbReference type="InterPro" id="IPR000719">
    <property type="entry name" value="Prot_kinase_dom"/>
</dbReference>
<feature type="domain" description="Protein kinase" evidence="2">
    <location>
        <begin position="141"/>
        <end position="196"/>
    </location>
</feature>
<dbReference type="OrthoDB" id="10252171at2759"/>
<protein>
    <recommendedName>
        <fullName evidence="2">Protein kinase domain-containing protein</fullName>
    </recommendedName>
</protein>
<keyword evidence="1" id="KW-0067">ATP-binding</keyword>
<feature type="binding site" evidence="1">
    <location>
        <position position="170"/>
    </location>
    <ligand>
        <name>ATP</name>
        <dbReference type="ChEBI" id="CHEBI:30616"/>
    </ligand>
</feature>
<dbReference type="AlphaFoldDB" id="A0A8S1V1H1"/>
<name>A0A8S1V1H1_9CILI</name>
<proteinExistence type="predicted"/>
<dbReference type="GO" id="GO:0005524">
    <property type="term" value="F:ATP binding"/>
    <property type="evidence" value="ECO:0007669"/>
    <property type="project" value="UniProtKB-UniRule"/>
</dbReference>
<accession>A0A8S1V1H1</accession>
<dbReference type="GO" id="GO:0004672">
    <property type="term" value="F:protein kinase activity"/>
    <property type="evidence" value="ECO:0007669"/>
    <property type="project" value="InterPro"/>
</dbReference>
<evidence type="ECO:0000313" key="3">
    <source>
        <dbReference type="EMBL" id="CAD8171190.1"/>
    </source>
</evidence>
<dbReference type="Proteomes" id="UP000689195">
    <property type="component" value="Unassembled WGS sequence"/>
</dbReference>
<dbReference type="EMBL" id="CAJJDO010000054">
    <property type="protein sequence ID" value="CAD8171190.1"/>
    <property type="molecule type" value="Genomic_DNA"/>
</dbReference>
<keyword evidence="4" id="KW-1185">Reference proteome</keyword>
<dbReference type="PROSITE" id="PS50011">
    <property type="entry name" value="PROTEIN_KINASE_DOM"/>
    <property type="match status" value="1"/>
</dbReference>
<gene>
    <name evidence="3" type="ORF">PPENT_87.1.T0540159</name>
</gene>
<keyword evidence="1" id="KW-0547">Nucleotide-binding</keyword>